<name>A0ABQ6BDQ6_9BRAD</name>
<evidence type="ECO:0000256" key="2">
    <source>
        <dbReference type="ARBA" id="ARBA00022729"/>
    </source>
</evidence>
<gene>
    <name evidence="4" type="ORF">GCM10007857_70010</name>
</gene>
<evidence type="ECO:0000313" key="4">
    <source>
        <dbReference type="EMBL" id="GLR90287.1"/>
    </source>
</evidence>
<comment type="similarity">
    <text evidence="1">Belongs to the leucine-binding protein family.</text>
</comment>
<dbReference type="Gene3D" id="3.40.50.2300">
    <property type="match status" value="1"/>
</dbReference>
<evidence type="ECO:0000256" key="1">
    <source>
        <dbReference type="ARBA" id="ARBA00010062"/>
    </source>
</evidence>
<feature type="domain" description="Leucine-binding protein" evidence="3">
    <location>
        <begin position="1"/>
        <end position="62"/>
    </location>
</feature>
<dbReference type="InterPro" id="IPR028082">
    <property type="entry name" value="Peripla_BP_I"/>
</dbReference>
<sequence>MIVTSGFYWNDSDGTRAFAARFEKLHGMPTREQAGVYASVTHYLKAVKASNTDDAGTVNGTMPVDRFGSEAKILASGRVVYDLGVYRVKTPSQSRFPWDYYERIATIPAAEAFRSTVSSGCSADQNEAKVR</sequence>
<organism evidence="4 5">
    <name type="scientific">Bradyrhizobium iriomotense</name>
    <dbReference type="NCBI Taxonomy" id="441950"/>
    <lineage>
        <taxon>Bacteria</taxon>
        <taxon>Pseudomonadati</taxon>
        <taxon>Pseudomonadota</taxon>
        <taxon>Alphaproteobacteria</taxon>
        <taxon>Hyphomicrobiales</taxon>
        <taxon>Nitrobacteraceae</taxon>
        <taxon>Bradyrhizobium</taxon>
    </lineage>
</organism>
<comment type="caution">
    <text evidence="4">The sequence shown here is derived from an EMBL/GenBank/DDBJ whole genome shotgun (WGS) entry which is preliminary data.</text>
</comment>
<evidence type="ECO:0000259" key="3">
    <source>
        <dbReference type="Pfam" id="PF13458"/>
    </source>
</evidence>
<dbReference type="Pfam" id="PF13458">
    <property type="entry name" value="Peripla_BP_6"/>
    <property type="match status" value="1"/>
</dbReference>
<dbReference type="InterPro" id="IPR028081">
    <property type="entry name" value="Leu-bd"/>
</dbReference>
<keyword evidence="5" id="KW-1185">Reference proteome</keyword>
<dbReference type="Proteomes" id="UP001156905">
    <property type="component" value="Unassembled WGS sequence"/>
</dbReference>
<reference evidence="5" key="1">
    <citation type="journal article" date="2019" name="Int. J. Syst. Evol. Microbiol.">
        <title>The Global Catalogue of Microorganisms (GCM) 10K type strain sequencing project: providing services to taxonomists for standard genome sequencing and annotation.</title>
        <authorList>
            <consortium name="The Broad Institute Genomics Platform"/>
            <consortium name="The Broad Institute Genome Sequencing Center for Infectious Disease"/>
            <person name="Wu L."/>
            <person name="Ma J."/>
        </authorList>
    </citation>
    <scope>NUCLEOTIDE SEQUENCE [LARGE SCALE GENOMIC DNA]</scope>
    <source>
        <strain evidence="5">NBRC 102520</strain>
    </source>
</reference>
<proteinExistence type="inferred from homology"/>
<protein>
    <recommendedName>
        <fullName evidence="3">Leucine-binding protein domain-containing protein</fullName>
    </recommendedName>
</protein>
<dbReference type="EMBL" id="BSOW01000032">
    <property type="protein sequence ID" value="GLR90287.1"/>
    <property type="molecule type" value="Genomic_DNA"/>
</dbReference>
<dbReference type="SUPFAM" id="SSF53822">
    <property type="entry name" value="Periplasmic binding protein-like I"/>
    <property type="match status" value="1"/>
</dbReference>
<evidence type="ECO:0000313" key="5">
    <source>
        <dbReference type="Proteomes" id="UP001156905"/>
    </source>
</evidence>
<accession>A0ABQ6BDQ6</accession>
<keyword evidence="2" id="KW-0732">Signal</keyword>